<keyword evidence="3" id="KW-1185">Reference proteome</keyword>
<dbReference type="EMBL" id="MU001494">
    <property type="protein sequence ID" value="KAF2449428.1"/>
    <property type="molecule type" value="Genomic_DNA"/>
</dbReference>
<organism evidence="2 3">
    <name type="scientific">Karstenula rhodostoma CBS 690.94</name>
    <dbReference type="NCBI Taxonomy" id="1392251"/>
    <lineage>
        <taxon>Eukaryota</taxon>
        <taxon>Fungi</taxon>
        <taxon>Dikarya</taxon>
        <taxon>Ascomycota</taxon>
        <taxon>Pezizomycotina</taxon>
        <taxon>Dothideomycetes</taxon>
        <taxon>Pleosporomycetidae</taxon>
        <taxon>Pleosporales</taxon>
        <taxon>Massarineae</taxon>
        <taxon>Didymosphaeriaceae</taxon>
        <taxon>Karstenula</taxon>
    </lineage>
</organism>
<evidence type="ECO:0000313" key="2">
    <source>
        <dbReference type="EMBL" id="KAF2449428.1"/>
    </source>
</evidence>
<feature type="chain" id="PRO_5040128933" evidence="1">
    <location>
        <begin position="18"/>
        <end position="196"/>
    </location>
</feature>
<dbReference type="Proteomes" id="UP000799764">
    <property type="component" value="Unassembled WGS sequence"/>
</dbReference>
<evidence type="ECO:0000313" key="3">
    <source>
        <dbReference type="Proteomes" id="UP000799764"/>
    </source>
</evidence>
<evidence type="ECO:0000256" key="1">
    <source>
        <dbReference type="SAM" id="SignalP"/>
    </source>
</evidence>
<proteinExistence type="predicted"/>
<keyword evidence="1" id="KW-0732">Signal</keyword>
<gene>
    <name evidence="2" type="ORF">P171DRAFT_517136</name>
</gene>
<name>A0A9P4PU80_9PLEO</name>
<reference evidence="2" key="1">
    <citation type="journal article" date="2020" name="Stud. Mycol.">
        <title>101 Dothideomycetes genomes: a test case for predicting lifestyles and emergence of pathogens.</title>
        <authorList>
            <person name="Haridas S."/>
            <person name="Albert R."/>
            <person name="Binder M."/>
            <person name="Bloem J."/>
            <person name="Labutti K."/>
            <person name="Salamov A."/>
            <person name="Andreopoulos B."/>
            <person name="Baker S."/>
            <person name="Barry K."/>
            <person name="Bills G."/>
            <person name="Bluhm B."/>
            <person name="Cannon C."/>
            <person name="Castanera R."/>
            <person name="Culley D."/>
            <person name="Daum C."/>
            <person name="Ezra D."/>
            <person name="Gonzalez J."/>
            <person name="Henrissat B."/>
            <person name="Kuo A."/>
            <person name="Liang C."/>
            <person name="Lipzen A."/>
            <person name="Lutzoni F."/>
            <person name="Magnuson J."/>
            <person name="Mondo S."/>
            <person name="Nolan M."/>
            <person name="Ohm R."/>
            <person name="Pangilinan J."/>
            <person name="Park H.-J."/>
            <person name="Ramirez L."/>
            <person name="Alfaro M."/>
            <person name="Sun H."/>
            <person name="Tritt A."/>
            <person name="Yoshinaga Y."/>
            <person name="Zwiers L.-H."/>
            <person name="Turgeon B."/>
            <person name="Goodwin S."/>
            <person name="Spatafora J."/>
            <person name="Crous P."/>
            <person name="Grigoriev I."/>
        </authorList>
    </citation>
    <scope>NUCLEOTIDE SEQUENCE</scope>
    <source>
        <strain evidence="2">CBS 690.94</strain>
    </source>
</reference>
<feature type="signal peptide" evidence="1">
    <location>
        <begin position="1"/>
        <end position="17"/>
    </location>
</feature>
<comment type="caution">
    <text evidence="2">The sequence shown here is derived from an EMBL/GenBank/DDBJ whole genome shotgun (WGS) entry which is preliminary data.</text>
</comment>
<protein>
    <submittedName>
        <fullName evidence="2">Uncharacterized protein</fullName>
    </submittedName>
</protein>
<accession>A0A9P4PU80</accession>
<dbReference type="OrthoDB" id="10324304at2759"/>
<dbReference type="AlphaFoldDB" id="A0A9P4PU80"/>
<sequence length="196" mass="22543">MKPLLFFSLLLPPLILAGSYLTDPVFASLWHDRYKEKVITPHEGWSVPGCFTHPPAANRNSTDFGRNERVFINSTYPLSWTWTNVAKNITWDVYLVNRRYERRLIFRPIGSQANMSGYLWEVEDVSNDPFFDSTGMFFFYVVRRDGFWAEGFASRFVNISRKDMEALKMTSGAGVGEIGRWLGVPLLAILSFLVIL</sequence>